<sequence>MLTHQNLQTLWLLLLLHANGEATKFQLFRRLQEGDVRLVGSSRASEGRVEIYHNGRWGTVCDDGWDIAEARVLCRQLKFPGAKEVVFGQNYGPAATGPIWMDDTNCKGTETRLISCAFKGWGSSDCTHKEDVGVVCDTGSRLLQGLTNSTSDASGYSLDHSYTLSDDLGRIFDSGVGCDFTISVNDDKQENGTEEVICAHKMILSQVPLFNASAKSSITVNISQSCQPYFTSFLRYIYTRKIEVTFSSAECIHSMASEFGMRQLMEDAGRLFVKMLPEDSSFQTQVSIYKYASDSEDLVLQENCVQYLAWNFQNMTLSPAWSRLPVELLKALLARSDLVVPDEYFLFQTVESWIGQRGDAVGTGIQAELLNLIRFPMVPAERLYQLESSSLFGAHKDLFYENMLKAFQFNVLLFTNLSSNPKFTREDDDFQPRIYTAAPWSIAFSPSTSQYNRGYNQYYDSRRGGVSYGSPRSLNTPAHNSLLFKDNRVQWEVTVFSNQYECSNRGIRCDSLPMARLSTYNNPQNSVLYRNRLLLKCRDSYVFQVQDFKNNQAHVRVNGTEAASYPCPDDKYTYVFVVRPEYV</sequence>
<dbReference type="InterPro" id="IPR001190">
    <property type="entry name" value="SRCR"/>
</dbReference>
<evidence type="ECO:0000256" key="6">
    <source>
        <dbReference type="ARBA" id="ARBA00023157"/>
    </source>
</evidence>
<dbReference type="SUPFAM" id="SSF54695">
    <property type="entry name" value="POZ domain"/>
    <property type="match status" value="1"/>
</dbReference>
<evidence type="ECO:0000313" key="14">
    <source>
        <dbReference type="RefSeq" id="XP_055366847.1"/>
    </source>
</evidence>
<organism evidence="12 13">
    <name type="scientific">Betta splendens</name>
    <name type="common">Siamese fighting fish</name>
    <dbReference type="NCBI Taxonomy" id="158456"/>
    <lineage>
        <taxon>Eukaryota</taxon>
        <taxon>Metazoa</taxon>
        <taxon>Chordata</taxon>
        <taxon>Craniata</taxon>
        <taxon>Vertebrata</taxon>
        <taxon>Euteleostomi</taxon>
        <taxon>Actinopterygii</taxon>
        <taxon>Neopterygii</taxon>
        <taxon>Teleostei</taxon>
        <taxon>Neoteleostei</taxon>
        <taxon>Acanthomorphata</taxon>
        <taxon>Anabantaria</taxon>
        <taxon>Anabantiformes</taxon>
        <taxon>Anabantoidei</taxon>
        <taxon>Osphronemidae</taxon>
        <taxon>Betta</taxon>
    </lineage>
</organism>
<dbReference type="AlphaFoldDB" id="A0A6P7N9K9"/>
<feature type="disulfide bond" evidence="8">
    <location>
        <begin position="106"/>
        <end position="116"/>
    </location>
</feature>
<evidence type="ECO:0000256" key="5">
    <source>
        <dbReference type="ARBA" id="ARBA00022889"/>
    </source>
</evidence>
<dbReference type="InterPro" id="IPR011333">
    <property type="entry name" value="SKP1/BTB/POZ_sf"/>
</dbReference>
<dbReference type="Gene3D" id="1.25.40.420">
    <property type="match status" value="1"/>
</dbReference>
<dbReference type="SMART" id="SM00875">
    <property type="entry name" value="BACK"/>
    <property type="match status" value="1"/>
</dbReference>
<dbReference type="PROSITE" id="PS50097">
    <property type="entry name" value="BTB"/>
    <property type="match status" value="1"/>
</dbReference>
<keyword evidence="6 8" id="KW-1015">Disulfide bond</keyword>
<keyword evidence="2" id="KW-0964">Secreted</keyword>
<dbReference type="InterPro" id="IPR000210">
    <property type="entry name" value="BTB/POZ_dom"/>
</dbReference>
<dbReference type="Gene3D" id="3.30.710.10">
    <property type="entry name" value="Potassium Channel Kv1.1, Chain A"/>
    <property type="match status" value="1"/>
</dbReference>
<evidence type="ECO:0000256" key="9">
    <source>
        <dbReference type="SAM" id="SignalP"/>
    </source>
</evidence>
<evidence type="ECO:0000259" key="11">
    <source>
        <dbReference type="PROSITE" id="PS50287"/>
    </source>
</evidence>
<evidence type="ECO:0000313" key="12">
    <source>
        <dbReference type="Proteomes" id="UP000515150"/>
    </source>
</evidence>
<dbReference type="SUPFAM" id="SSF56487">
    <property type="entry name" value="SRCR-like"/>
    <property type="match status" value="1"/>
</dbReference>
<dbReference type="Gene3D" id="3.10.250.10">
    <property type="entry name" value="SRCR-like domain"/>
    <property type="match status" value="1"/>
</dbReference>
<dbReference type="InterPro" id="IPR051481">
    <property type="entry name" value="BTB-POZ/Galectin-3-binding"/>
</dbReference>
<feature type="domain" description="SRCR" evidence="11">
    <location>
        <begin position="36"/>
        <end position="137"/>
    </location>
</feature>
<dbReference type="Pfam" id="PF07707">
    <property type="entry name" value="BACK"/>
    <property type="match status" value="1"/>
</dbReference>
<evidence type="ECO:0000256" key="7">
    <source>
        <dbReference type="ARBA" id="ARBA00023180"/>
    </source>
</evidence>
<dbReference type="InterPro" id="IPR036772">
    <property type="entry name" value="SRCR-like_dom_sf"/>
</dbReference>
<dbReference type="RefSeq" id="XP_055366847.1">
    <property type="nucleotide sequence ID" value="XM_055510872.1"/>
</dbReference>
<dbReference type="GeneID" id="114860517"/>
<evidence type="ECO:0000256" key="2">
    <source>
        <dbReference type="ARBA" id="ARBA00022525"/>
    </source>
</evidence>
<dbReference type="GO" id="GO:0007155">
    <property type="term" value="P:cell adhesion"/>
    <property type="evidence" value="ECO:0007669"/>
    <property type="project" value="UniProtKB-KW"/>
</dbReference>
<dbReference type="Proteomes" id="UP000515150">
    <property type="component" value="Chromosome 8"/>
</dbReference>
<evidence type="ECO:0000256" key="3">
    <source>
        <dbReference type="ARBA" id="ARBA00022530"/>
    </source>
</evidence>
<feature type="domain" description="BTB" evidence="10">
    <location>
        <begin position="178"/>
        <end position="246"/>
    </location>
</feature>
<dbReference type="FunFam" id="3.10.250.10:FF:000001">
    <property type="entry name" value="Lysyl oxidase 4 isoform X1"/>
    <property type="match status" value="1"/>
</dbReference>
<accession>A0A6P7N9K9</accession>
<keyword evidence="3" id="KW-0272">Extracellular matrix</keyword>
<dbReference type="OrthoDB" id="25028at2759"/>
<dbReference type="PROSITE" id="PS50287">
    <property type="entry name" value="SRCR_2"/>
    <property type="match status" value="1"/>
</dbReference>
<dbReference type="InterPro" id="IPR011705">
    <property type="entry name" value="BACK"/>
</dbReference>
<feature type="chain" id="PRO_5044651771" evidence="9">
    <location>
        <begin position="23"/>
        <end position="583"/>
    </location>
</feature>
<dbReference type="KEGG" id="bspl:114860517"/>
<reference evidence="13 14" key="1">
    <citation type="submission" date="2025-04" db="UniProtKB">
        <authorList>
            <consortium name="RefSeq"/>
        </authorList>
    </citation>
    <scope>IDENTIFICATION</scope>
</reference>
<evidence type="ECO:0000313" key="13">
    <source>
        <dbReference type="RefSeq" id="XP_029015003.1"/>
    </source>
</evidence>
<keyword evidence="5" id="KW-0130">Cell adhesion</keyword>
<gene>
    <name evidence="13 14" type="primary">LOC114860517</name>
</gene>
<dbReference type="Pfam" id="PF00530">
    <property type="entry name" value="SRCR"/>
    <property type="match status" value="1"/>
</dbReference>
<keyword evidence="4 9" id="KW-0732">Signal</keyword>
<dbReference type="PANTHER" id="PTHR24410:SF16">
    <property type="entry name" value="GALECTIN-3-BINDING PROTEIN"/>
    <property type="match status" value="1"/>
</dbReference>
<dbReference type="GO" id="GO:0016020">
    <property type="term" value="C:membrane"/>
    <property type="evidence" value="ECO:0007669"/>
    <property type="project" value="InterPro"/>
</dbReference>
<evidence type="ECO:0000256" key="4">
    <source>
        <dbReference type="ARBA" id="ARBA00022729"/>
    </source>
</evidence>
<feature type="signal peptide" evidence="9">
    <location>
        <begin position="1"/>
        <end position="22"/>
    </location>
</feature>
<dbReference type="PANTHER" id="PTHR24410">
    <property type="entry name" value="HL07962P-RELATED"/>
    <property type="match status" value="1"/>
</dbReference>
<dbReference type="Pfam" id="PF00651">
    <property type="entry name" value="BTB"/>
    <property type="match status" value="1"/>
</dbReference>
<comment type="subcellular location">
    <subcellularLocation>
        <location evidence="1">Secreted</location>
        <location evidence="1">Extracellular space</location>
        <location evidence="1">Extracellular matrix</location>
    </subcellularLocation>
</comment>
<evidence type="ECO:0000259" key="10">
    <source>
        <dbReference type="PROSITE" id="PS50097"/>
    </source>
</evidence>
<keyword evidence="12" id="KW-1185">Reference proteome</keyword>
<keyword evidence="7" id="KW-0325">Glycoprotein</keyword>
<name>A0A6P7N9K9_BETSP</name>
<dbReference type="InParanoid" id="A0A6P7N9K9"/>
<evidence type="ECO:0000256" key="8">
    <source>
        <dbReference type="PROSITE-ProRule" id="PRU00196"/>
    </source>
</evidence>
<protein>
    <submittedName>
        <fullName evidence="13 14">Galectin-3-binding protein A-like</fullName>
    </submittedName>
</protein>
<dbReference type="RefSeq" id="XP_029015003.1">
    <property type="nucleotide sequence ID" value="XM_029159170.3"/>
</dbReference>
<evidence type="ECO:0000256" key="1">
    <source>
        <dbReference type="ARBA" id="ARBA00004498"/>
    </source>
</evidence>
<comment type="caution">
    <text evidence="8">Lacks conserved residue(s) required for the propagation of feature annotation.</text>
</comment>
<dbReference type="PRINTS" id="PR00258">
    <property type="entry name" value="SPERACTRCPTR"/>
</dbReference>
<dbReference type="SMART" id="SM00225">
    <property type="entry name" value="BTB"/>
    <property type="match status" value="1"/>
</dbReference>
<proteinExistence type="predicted"/>
<dbReference type="SMART" id="SM00202">
    <property type="entry name" value="SR"/>
    <property type="match status" value="1"/>
</dbReference>